<accession>A0A846QUL0</accession>
<reference evidence="2 3" key="1">
    <citation type="submission" date="2020-03" db="EMBL/GenBank/DDBJ databases">
        <title>Genomic Encyclopedia of Type Strains, Phase IV (KMG-IV): sequencing the most valuable type-strain genomes for metagenomic binning, comparative biology and taxonomic classification.</title>
        <authorList>
            <person name="Goeker M."/>
        </authorList>
    </citation>
    <scope>NUCLEOTIDE SEQUENCE [LARGE SCALE GENOMIC DNA]</scope>
    <source>
        <strain evidence="2 3">DSM 29762</strain>
    </source>
</reference>
<gene>
    <name evidence="2" type="ORF">GGR42_000694</name>
</gene>
<keyword evidence="3" id="KW-1185">Reference proteome</keyword>
<name>A0A846QUL0_9FLAO</name>
<feature type="domain" description="Putative auto-transporter adhesin head GIN" evidence="1">
    <location>
        <begin position="44"/>
        <end position="244"/>
    </location>
</feature>
<dbReference type="Pfam" id="PF10988">
    <property type="entry name" value="DUF2807"/>
    <property type="match status" value="1"/>
</dbReference>
<evidence type="ECO:0000313" key="2">
    <source>
        <dbReference type="EMBL" id="NJB70232.1"/>
    </source>
</evidence>
<keyword evidence="2" id="KW-0689">Ribosomal protein</keyword>
<dbReference type="RefSeq" id="WP_167960856.1">
    <property type="nucleotide sequence ID" value="NZ_JAATJJ010000001.1"/>
</dbReference>
<proteinExistence type="predicted"/>
<dbReference type="InterPro" id="IPR021255">
    <property type="entry name" value="DUF2807"/>
</dbReference>
<protein>
    <submittedName>
        <fullName evidence="2">Ribosomal protein L31</fullName>
    </submittedName>
</protein>
<dbReference type="Proteomes" id="UP000590442">
    <property type="component" value="Unassembled WGS sequence"/>
</dbReference>
<evidence type="ECO:0000259" key="1">
    <source>
        <dbReference type="Pfam" id="PF10988"/>
    </source>
</evidence>
<dbReference type="GO" id="GO:0005840">
    <property type="term" value="C:ribosome"/>
    <property type="evidence" value="ECO:0007669"/>
    <property type="project" value="UniProtKB-KW"/>
</dbReference>
<keyword evidence="2" id="KW-0687">Ribonucleoprotein</keyword>
<comment type="caution">
    <text evidence="2">The sequence shown here is derived from an EMBL/GenBank/DDBJ whole genome shotgun (WGS) entry which is preliminary data.</text>
</comment>
<dbReference type="AlphaFoldDB" id="A0A846QUL0"/>
<dbReference type="EMBL" id="JAATJJ010000001">
    <property type="protein sequence ID" value="NJB70232.1"/>
    <property type="molecule type" value="Genomic_DNA"/>
</dbReference>
<organism evidence="2 3">
    <name type="scientific">Saonia flava</name>
    <dbReference type="NCBI Taxonomy" id="523696"/>
    <lineage>
        <taxon>Bacteria</taxon>
        <taxon>Pseudomonadati</taxon>
        <taxon>Bacteroidota</taxon>
        <taxon>Flavobacteriia</taxon>
        <taxon>Flavobacteriales</taxon>
        <taxon>Flavobacteriaceae</taxon>
        <taxon>Saonia</taxon>
    </lineage>
</organism>
<dbReference type="Gene3D" id="2.160.20.120">
    <property type="match status" value="1"/>
</dbReference>
<evidence type="ECO:0000313" key="3">
    <source>
        <dbReference type="Proteomes" id="UP000590442"/>
    </source>
</evidence>
<sequence length="261" mass="29322">MKNQRNIEKGRRLLKGKAIALLLFVILGVGRTLAQTKTFPVDVFNKVVVSPHIQVKFIEGERESVFIETSSVPMDKINVEVQGKTLNLYLDGAKVVTKSERVEDDKWKGKKSIYKGTIVTAIVTYKNLEELSLRGEETFVCESFLDVEKFRLKIYGESQVYLNKVNIQDLRATIYGESYLEIKEGTINEQKITAYGETTVNTADVNSQKTKIKAYGEGSYRVHVSENLKVTAYGEAIVAYEGNPTVNRGIIIGEATIQKIQ</sequence>